<dbReference type="GO" id="GO:0042176">
    <property type="term" value="P:regulation of protein catabolic process"/>
    <property type="evidence" value="ECO:0007669"/>
    <property type="project" value="InterPro"/>
</dbReference>
<keyword evidence="3" id="KW-0647">Proteasome</keyword>
<dbReference type="Proteomes" id="UP000266841">
    <property type="component" value="Unassembled WGS sequence"/>
</dbReference>
<dbReference type="GO" id="GO:0030234">
    <property type="term" value="F:enzyme regulator activity"/>
    <property type="evidence" value="ECO:0007669"/>
    <property type="project" value="InterPro"/>
</dbReference>
<evidence type="ECO:0000256" key="2">
    <source>
        <dbReference type="ARBA" id="ARBA00022737"/>
    </source>
</evidence>
<dbReference type="SUPFAM" id="SSF48371">
    <property type="entry name" value="ARM repeat"/>
    <property type="match status" value="1"/>
</dbReference>
<keyword evidence="2" id="KW-0677">Repeat</keyword>
<dbReference type="Pfam" id="PF18051">
    <property type="entry name" value="RPN1_C"/>
    <property type="match status" value="1"/>
</dbReference>
<dbReference type="GO" id="GO:0034515">
    <property type="term" value="C:proteasome storage granule"/>
    <property type="evidence" value="ECO:0007669"/>
    <property type="project" value="TreeGrafter"/>
</dbReference>
<sequence length="961" mass="105395">MAPKDEETPVDITVDTATTKKNDKDAKKSKQSNDDIVEDDNALSEEDKELKERLETCVSTLINENNEASVTVPIRLQALDVMVTELRSATSSMTSVPKPLKFLRPKFDLLKKYYGSIEGDNSDKELLFLRARLADVLSVLAMTLGKHGEYLPLYLLDPSVVQVLSAGISHRLIAEDRESLNFKLKGTKDFGALKQLGDTRASDDNLGSWGHEFVRSLAGEIGQEYNSRVIDGADPEKDEPFADLLGMVDVIVPFNVSHNAEAEAVDLLIEVQRLAKILDLDSIDENNYKRVCLYLIKTADYMSDPDDYAEVLDSAYQLFVKQEQYFDALRVALRIGNDDAIPDLLAKSADDKLMKKQMCLLLGRQRINYEVEDDEEEDELNELIGNEKLSEEFLKVAQDLDVMDPKTPEDIYKSHLAETGGFSRRRDAGGAVVDSARANLASTYVNAFVNAGFGQDKLMTPDNEWLYKNKDHGMMAASASLGLIQLWNVEEGLAQIDKFLYSSEEYVKAGAALAVGILSSGVRNDADPTLALLDEHINGDSHVMKCAACTGLGIAYAGSAREDVMELLLPIVEQEGSAPTTMLEVSLAGLALGMIYVGKCDDAVGGTIVQRLMEASDEELDHSHAKFLCLGLGLLFLGRMEKGEAMLEALRTIEHKISKFAVVVLETCAYAGSGNVLKVQEMLHQCAEHLEEGAEHQMAAVIGIGLITMGEEVGAEMALRSFEHLLHYCEMPVKRAVPLALGVLNISNPDFAVIDQLSRMSHDPDAEISQNAILAMGLVSAGTNNSRVAGLLRQLSEFYSKEAGHVFCVRIAQAMLHMGKGLLTLSPIHSDRMITSGPALGGVLTLIYSCLDLKSTLLDKTHYLLYYLTCAMNPRMLITVNEDLSWRPVTVRVGMAVETVGQAGKPKTITGFQTHTTPVLISTKERAELGTEEVLSVSSVLEGIVVVKDNPDFEEPSDEKK</sequence>
<evidence type="ECO:0000256" key="3">
    <source>
        <dbReference type="ARBA" id="ARBA00022942"/>
    </source>
</evidence>
<feature type="domain" description="RPN1 N-terminal" evidence="5">
    <location>
        <begin position="73"/>
        <end position="149"/>
    </location>
</feature>
<reference evidence="7 8" key="1">
    <citation type="journal article" date="2012" name="Genome Biol.">
        <title>Genome and low-iron response of an oceanic diatom adapted to chronic iron limitation.</title>
        <authorList>
            <person name="Lommer M."/>
            <person name="Specht M."/>
            <person name="Roy A.S."/>
            <person name="Kraemer L."/>
            <person name="Andreson R."/>
            <person name="Gutowska M.A."/>
            <person name="Wolf J."/>
            <person name="Bergner S.V."/>
            <person name="Schilhabel M.B."/>
            <person name="Klostermeier U.C."/>
            <person name="Beiko R.G."/>
            <person name="Rosenstiel P."/>
            <person name="Hippler M."/>
            <person name="Laroche J."/>
        </authorList>
    </citation>
    <scope>NUCLEOTIDE SEQUENCE [LARGE SCALE GENOMIC DNA]</scope>
    <source>
        <strain evidence="7 8">CCMP1005</strain>
    </source>
</reference>
<dbReference type="PANTHER" id="PTHR10943:SF1">
    <property type="entry name" value="26S PROTEASOME NON-ATPASE REGULATORY SUBUNIT 2"/>
    <property type="match status" value="1"/>
</dbReference>
<evidence type="ECO:0000256" key="4">
    <source>
        <dbReference type="SAM" id="MobiDB-lite"/>
    </source>
</evidence>
<feature type="domain" description="26S proteasome non-ATPase regulatory subunit RPN1 C-terminal" evidence="6">
    <location>
        <begin position="900"/>
        <end position="953"/>
    </location>
</feature>
<evidence type="ECO:0000259" key="6">
    <source>
        <dbReference type="Pfam" id="PF18051"/>
    </source>
</evidence>
<comment type="similarity">
    <text evidence="1">Belongs to the proteasome subunit S2 family.</text>
</comment>
<organism evidence="7 8">
    <name type="scientific">Thalassiosira oceanica</name>
    <name type="common">Marine diatom</name>
    <dbReference type="NCBI Taxonomy" id="159749"/>
    <lineage>
        <taxon>Eukaryota</taxon>
        <taxon>Sar</taxon>
        <taxon>Stramenopiles</taxon>
        <taxon>Ochrophyta</taxon>
        <taxon>Bacillariophyta</taxon>
        <taxon>Coscinodiscophyceae</taxon>
        <taxon>Thalassiosirophycidae</taxon>
        <taxon>Thalassiosirales</taxon>
        <taxon>Thalassiosiraceae</taxon>
        <taxon>Thalassiosira</taxon>
    </lineage>
</organism>
<dbReference type="FunFam" id="1.25.10.10:FF:000026">
    <property type="entry name" value="26S proteasome non-ATPase regulatory subunit 2"/>
    <property type="match status" value="1"/>
</dbReference>
<accession>K0SXU4</accession>
<dbReference type="InterPro" id="IPR011989">
    <property type="entry name" value="ARM-like"/>
</dbReference>
<dbReference type="Pfam" id="PF17781">
    <property type="entry name" value="RPN1_RPN2_N"/>
    <property type="match status" value="2"/>
</dbReference>
<dbReference type="EMBL" id="AGNL01018456">
    <property type="protein sequence ID" value="EJK63072.1"/>
    <property type="molecule type" value="Genomic_DNA"/>
</dbReference>
<keyword evidence="8" id="KW-1185">Reference proteome</keyword>
<dbReference type="OMA" id="GTCNGDI"/>
<dbReference type="GO" id="GO:0043161">
    <property type="term" value="P:proteasome-mediated ubiquitin-dependent protein catabolic process"/>
    <property type="evidence" value="ECO:0007669"/>
    <property type="project" value="TreeGrafter"/>
</dbReference>
<dbReference type="InterPro" id="IPR016643">
    <property type="entry name" value="26S_Psome_Rpn1"/>
</dbReference>
<feature type="domain" description="RPN1 N-terminal" evidence="5">
    <location>
        <begin position="160"/>
        <end position="416"/>
    </location>
</feature>
<dbReference type="InterPro" id="IPR016024">
    <property type="entry name" value="ARM-type_fold"/>
</dbReference>
<proteinExistence type="inferred from homology"/>
<dbReference type="GO" id="GO:0005634">
    <property type="term" value="C:nucleus"/>
    <property type="evidence" value="ECO:0007669"/>
    <property type="project" value="TreeGrafter"/>
</dbReference>
<dbReference type="InterPro" id="IPR002015">
    <property type="entry name" value="Proteasome/cyclosome_rpt"/>
</dbReference>
<feature type="compositionally biased region" description="Acidic residues" evidence="4">
    <location>
        <begin position="35"/>
        <end position="47"/>
    </location>
</feature>
<feature type="compositionally biased region" description="Basic and acidic residues" evidence="4">
    <location>
        <begin position="18"/>
        <end position="33"/>
    </location>
</feature>
<dbReference type="AlphaFoldDB" id="K0SXU4"/>
<dbReference type="InterPro" id="IPR041433">
    <property type="entry name" value="RPN1_C"/>
</dbReference>
<protein>
    <recommendedName>
        <fullName evidence="9">26S proteasome non-ATPase regulatory subunit 2 homolog</fullName>
    </recommendedName>
</protein>
<dbReference type="GO" id="GO:0008540">
    <property type="term" value="C:proteasome regulatory particle, base subcomplex"/>
    <property type="evidence" value="ECO:0007669"/>
    <property type="project" value="TreeGrafter"/>
</dbReference>
<dbReference type="Pfam" id="PF01851">
    <property type="entry name" value="PC_rep"/>
    <property type="match status" value="2"/>
</dbReference>
<dbReference type="eggNOG" id="KOG2005">
    <property type="taxonomic scope" value="Eukaryota"/>
</dbReference>
<feature type="region of interest" description="Disordered" evidence="4">
    <location>
        <begin position="1"/>
        <end position="47"/>
    </location>
</feature>
<gene>
    <name evidence="7" type="ORF">THAOC_16289</name>
</gene>
<evidence type="ECO:0008006" key="9">
    <source>
        <dbReference type="Google" id="ProtNLM"/>
    </source>
</evidence>
<evidence type="ECO:0000259" key="5">
    <source>
        <dbReference type="Pfam" id="PF17781"/>
    </source>
</evidence>
<dbReference type="OrthoDB" id="10252509at2759"/>
<dbReference type="PANTHER" id="PTHR10943">
    <property type="entry name" value="26S PROTEASOME NON-ATPASE REGULATORY SUBUNIT"/>
    <property type="match status" value="1"/>
</dbReference>
<dbReference type="PIRSF" id="PIRSF015965">
    <property type="entry name" value="26S_Psome_Rpn1"/>
    <property type="match status" value="1"/>
</dbReference>
<evidence type="ECO:0000313" key="8">
    <source>
        <dbReference type="Proteomes" id="UP000266841"/>
    </source>
</evidence>
<evidence type="ECO:0000313" key="7">
    <source>
        <dbReference type="EMBL" id="EJK63072.1"/>
    </source>
</evidence>
<name>K0SXU4_THAOC</name>
<dbReference type="Gene3D" id="1.25.10.10">
    <property type="entry name" value="Leucine-rich Repeat Variant"/>
    <property type="match status" value="1"/>
</dbReference>
<evidence type="ECO:0000256" key="1">
    <source>
        <dbReference type="ARBA" id="ARBA00005460"/>
    </source>
</evidence>
<comment type="caution">
    <text evidence="7">The sequence shown here is derived from an EMBL/GenBank/DDBJ whole genome shotgun (WGS) entry which is preliminary data.</text>
</comment>
<dbReference type="InterPro" id="IPR040892">
    <property type="entry name" value="RPN1_N"/>
</dbReference>